<feature type="transmembrane region" description="Helical" evidence="1">
    <location>
        <begin position="307"/>
        <end position="326"/>
    </location>
</feature>
<keyword evidence="1" id="KW-0472">Membrane</keyword>
<feature type="transmembrane region" description="Helical" evidence="1">
    <location>
        <begin position="84"/>
        <end position="108"/>
    </location>
</feature>
<keyword evidence="3" id="KW-1185">Reference proteome</keyword>
<accession>A4ABM1</accession>
<evidence type="ECO:0000256" key="1">
    <source>
        <dbReference type="SAM" id="Phobius"/>
    </source>
</evidence>
<organism evidence="2 3">
    <name type="scientific">Congregibacter litoralis KT71</name>
    <dbReference type="NCBI Taxonomy" id="314285"/>
    <lineage>
        <taxon>Bacteria</taxon>
        <taxon>Pseudomonadati</taxon>
        <taxon>Pseudomonadota</taxon>
        <taxon>Gammaproteobacteria</taxon>
        <taxon>Cellvibrionales</taxon>
        <taxon>Halieaceae</taxon>
        <taxon>Congregibacter</taxon>
    </lineage>
</organism>
<dbReference type="STRING" id="314285.KT71_05902"/>
<dbReference type="Proteomes" id="UP000019205">
    <property type="component" value="Chromosome"/>
</dbReference>
<dbReference type="HOGENOM" id="CLU_033063_0_0_6"/>
<feature type="transmembrane region" description="Helical" evidence="1">
    <location>
        <begin position="170"/>
        <end position="194"/>
    </location>
</feature>
<dbReference type="EMBL" id="AAOA02000004">
    <property type="protein sequence ID" value="EAQ96534.2"/>
    <property type="molecule type" value="Genomic_DNA"/>
</dbReference>
<reference evidence="2 3" key="1">
    <citation type="journal article" date="2007" name="Proc. Natl. Acad. Sci. U.S.A.">
        <title>Characterization of a marine gammaproteobacterium capable of aerobic anoxygenic photosynthesis.</title>
        <authorList>
            <person name="Fuchs B.M."/>
            <person name="Spring S."/>
            <person name="Teeling H."/>
            <person name="Quast C."/>
            <person name="Wulf J."/>
            <person name="Schattenhofer M."/>
            <person name="Yan S."/>
            <person name="Ferriera S."/>
            <person name="Johnson J."/>
            <person name="Glockner F.O."/>
            <person name="Amann R."/>
        </authorList>
    </citation>
    <scope>NUCLEOTIDE SEQUENCE [LARGE SCALE GENOMIC DNA]</scope>
    <source>
        <strain evidence="2">KT71</strain>
    </source>
</reference>
<name>A4ABM1_9GAMM</name>
<protein>
    <submittedName>
        <fullName evidence="2">Uncharacterized protein</fullName>
    </submittedName>
</protein>
<keyword evidence="1" id="KW-0812">Transmembrane</keyword>
<proteinExistence type="predicted"/>
<sequence>MSPLSPVLDGPLQRSWPWLLAGALIYLSFGFTEMMGSDLWWHIAAGREVIQQGSPWLVDDWSFTEQGSAWHNHEWLADLLFYGWVRVFGVASLVIWKWSLIIATFCLFQQLLTRISGNALAALLACTAAVAIAAPFLDMRPQLYSLLGLAVLLELTLFRSPRLKALLPLFLVWVNLHGGFVFGLMVLAIVLFPWRECSLAALRRAAFTWSACALICLVNPDGLRIFCLPLVYALNADSPYRSLGEWRSPFEAGGITSAWYAYSLVIGAALSLTWLLPAVRRRVRFSPELVAIAVLSAAMSATSRRFIILWAMAFALLLAPFAGALLRQKLVQPLMLPALLALTIWGGLRVAPYSLSSGIAFHYLTAEYVFPHGLADFVEANDLQGKTFAFYNWGGYLHWRSDGALKVFIDGRANTLFDDATYLDYVTVLGARPGWIETVEDSGAELFMWPRGRNGVRLTRGLLQTGRWRLLYEDVRGVLLAREGFALPVTLRLPDDSVDTQLTAAYLASKKGDTVATLAAASRAHEQRPWGRATCTWLRRSLQANGQLREAESVMEACRAYFPSKYLR</sequence>
<gene>
    <name evidence="2" type="ORF">KT71_05902</name>
</gene>
<evidence type="ECO:0000313" key="2">
    <source>
        <dbReference type="EMBL" id="EAQ96534.2"/>
    </source>
</evidence>
<comment type="caution">
    <text evidence="2">The sequence shown here is derived from an EMBL/GenBank/DDBJ whole genome shotgun (WGS) entry which is preliminary data.</text>
</comment>
<evidence type="ECO:0000313" key="3">
    <source>
        <dbReference type="Proteomes" id="UP000019205"/>
    </source>
</evidence>
<dbReference type="AlphaFoldDB" id="A4ABM1"/>
<feature type="transmembrane region" description="Helical" evidence="1">
    <location>
        <begin position="120"/>
        <end position="137"/>
    </location>
</feature>
<dbReference type="eggNOG" id="COG1287">
    <property type="taxonomic scope" value="Bacteria"/>
</dbReference>
<reference evidence="2 3" key="2">
    <citation type="journal article" date="2009" name="PLoS ONE">
        <title>The photosynthetic apparatus and its regulation in the aerobic gammaproteobacterium Congregibacter litoralis gen. nov., sp. nov.</title>
        <authorList>
            <person name="Spring S."/>
            <person name="Lunsdorf H."/>
            <person name="Fuchs B.M."/>
            <person name="Tindall B.J."/>
        </authorList>
    </citation>
    <scope>NUCLEOTIDE SEQUENCE [LARGE SCALE GENOMIC DNA]</scope>
    <source>
        <strain evidence="2">KT71</strain>
    </source>
</reference>
<keyword evidence="1" id="KW-1133">Transmembrane helix</keyword>
<feature type="transmembrane region" description="Helical" evidence="1">
    <location>
        <begin position="259"/>
        <end position="276"/>
    </location>
</feature>